<organism evidence="1">
    <name type="scientific">marine sediment metagenome</name>
    <dbReference type="NCBI Taxonomy" id="412755"/>
    <lineage>
        <taxon>unclassified sequences</taxon>
        <taxon>metagenomes</taxon>
        <taxon>ecological metagenomes</taxon>
    </lineage>
</organism>
<protein>
    <submittedName>
        <fullName evidence="1">Uncharacterized protein</fullName>
    </submittedName>
</protein>
<proteinExistence type="predicted"/>
<evidence type="ECO:0000313" key="1">
    <source>
        <dbReference type="EMBL" id="KKL24869.1"/>
    </source>
</evidence>
<name>A0A0F9BSF3_9ZZZZ</name>
<reference evidence="1" key="1">
    <citation type="journal article" date="2015" name="Nature">
        <title>Complex archaea that bridge the gap between prokaryotes and eukaryotes.</title>
        <authorList>
            <person name="Spang A."/>
            <person name="Saw J.H."/>
            <person name="Jorgensen S.L."/>
            <person name="Zaremba-Niedzwiedzka K."/>
            <person name="Martijn J."/>
            <person name="Lind A.E."/>
            <person name="van Eijk R."/>
            <person name="Schleper C."/>
            <person name="Guy L."/>
            <person name="Ettema T.J."/>
        </authorList>
    </citation>
    <scope>NUCLEOTIDE SEQUENCE</scope>
</reference>
<dbReference type="AlphaFoldDB" id="A0A0F9BSF3"/>
<sequence>MTPDISSLVRTIIDAALYDETSDSYTISFSRR</sequence>
<accession>A0A0F9BSF3</accession>
<gene>
    <name evidence="1" type="ORF">LCGC14_2410990</name>
</gene>
<comment type="caution">
    <text evidence="1">The sequence shown here is derived from an EMBL/GenBank/DDBJ whole genome shotgun (WGS) entry which is preliminary data.</text>
</comment>
<dbReference type="EMBL" id="LAZR01036425">
    <property type="protein sequence ID" value="KKL24869.1"/>
    <property type="molecule type" value="Genomic_DNA"/>
</dbReference>
<feature type="non-terminal residue" evidence="1">
    <location>
        <position position="32"/>
    </location>
</feature>